<evidence type="ECO:0000256" key="7">
    <source>
        <dbReference type="ARBA" id="ARBA00049157"/>
    </source>
</evidence>
<evidence type="ECO:0000256" key="5">
    <source>
        <dbReference type="ARBA" id="ARBA00022975"/>
    </source>
</evidence>
<evidence type="ECO:0000259" key="13">
    <source>
        <dbReference type="SMART" id="SM00934"/>
    </source>
</evidence>
<dbReference type="HAMAP" id="MF_01200_B">
    <property type="entry name" value="OMPdecase_type1_B"/>
    <property type="match status" value="1"/>
</dbReference>
<evidence type="ECO:0000313" key="14">
    <source>
        <dbReference type="EMBL" id="ADC63206.1"/>
    </source>
</evidence>
<evidence type="ECO:0000256" key="2">
    <source>
        <dbReference type="ARBA" id="ARBA00004861"/>
    </source>
</evidence>
<comment type="similarity">
    <text evidence="8 9">Belongs to the OMP decarboxylase family. Type 1 subfamily.</text>
</comment>
<dbReference type="GO" id="GO:0004590">
    <property type="term" value="F:orotidine-5'-phosphate decarboxylase activity"/>
    <property type="evidence" value="ECO:0007669"/>
    <property type="project" value="UniProtKB-UniRule"/>
</dbReference>
<evidence type="ECO:0000256" key="10">
    <source>
        <dbReference type="PIRSR" id="PIRSR614732-1"/>
    </source>
</evidence>
<comment type="subunit">
    <text evidence="3 9">Homodimer.</text>
</comment>
<dbReference type="InterPro" id="IPR001754">
    <property type="entry name" value="OMPdeCOase_dom"/>
</dbReference>
<keyword evidence="4 9" id="KW-0210">Decarboxylase</keyword>
<feature type="active site" description="For OMPdecase activity" evidence="10">
    <location>
        <position position="66"/>
    </location>
</feature>
<evidence type="ECO:0000256" key="6">
    <source>
        <dbReference type="ARBA" id="ARBA00023239"/>
    </source>
</evidence>
<feature type="active site" description="Proton donor" evidence="9">
    <location>
        <position position="63"/>
    </location>
</feature>
<dbReference type="InterPro" id="IPR013785">
    <property type="entry name" value="Aldolase_TIM"/>
</dbReference>
<dbReference type="SMART" id="SM00934">
    <property type="entry name" value="OMPdecase"/>
    <property type="match status" value="1"/>
</dbReference>
<dbReference type="HOGENOM" id="CLU_067069_0_0_6"/>
<evidence type="ECO:0000313" key="15">
    <source>
        <dbReference type="Proteomes" id="UP000001441"/>
    </source>
</evidence>
<dbReference type="CDD" id="cd04725">
    <property type="entry name" value="OMP_decarboxylase_like"/>
    <property type="match status" value="1"/>
</dbReference>
<dbReference type="RefSeq" id="WP_012971478.1">
    <property type="nucleotide sequence ID" value="NC_013851.1"/>
</dbReference>
<feature type="binding site" evidence="9 11">
    <location>
        <position position="190"/>
    </location>
    <ligand>
        <name>substrate</name>
    </ligand>
</feature>
<feature type="binding site" evidence="9 11">
    <location>
        <position position="211"/>
    </location>
    <ligand>
        <name>substrate</name>
    </ligand>
</feature>
<feature type="binding site" evidence="9 11">
    <location>
        <position position="120"/>
    </location>
    <ligand>
        <name>substrate</name>
    </ligand>
</feature>
<evidence type="ECO:0000256" key="4">
    <source>
        <dbReference type="ARBA" id="ARBA00022793"/>
    </source>
</evidence>
<keyword evidence="15" id="KW-1185">Reference proteome</keyword>
<feature type="binding site" evidence="9 11">
    <location>
        <position position="12"/>
    </location>
    <ligand>
        <name>substrate</name>
    </ligand>
</feature>
<dbReference type="GO" id="GO:0044205">
    <property type="term" value="P:'de novo' UMP biosynthetic process"/>
    <property type="evidence" value="ECO:0007669"/>
    <property type="project" value="UniProtKB-UniRule"/>
</dbReference>
<organism evidence="14 15">
    <name type="scientific">Allochromatium vinosum (strain ATCC 17899 / DSM 180 / NBRC 103801 / NCIMB 10441 / D)</name>
    <name type="common">Chromatium vinosum</name>
    <dbReference type="NCBI Taxonomy" id="572477"/>
    <lineage>
        <taxon>Bacteria</taxon>
        <taxon>Pseudomonadati</taxon>
        <taxon>Pseudomonadota</taxon>
        <taxon>Gammaproteobacteria</taxon>
        <taxon>Chromatiales</taxon>
        <taxon>Chromatiaceae</taxon>
        <taxon>Allochromatium</taxon>
    </lineage>
</organism>
<dbReference type="Pfam" id="PF00215">
    <property type="entry name" value="OMPdecase"/>
    <property type="match status" value="1"/>
</dbReference>
<protein>
    <recommendedName>
        <fullName evidence="9">Orotidine 5'-phosphate decarboxylase</fullName>
        <ecNumber evidence="9">4.1.1.23</ecNumber>
    </recommendedName>
    <alternativeName>
        <fullName evidence="9">OMP decarboxylase</fullName>
        <shortName evidence="9">OMPDCase</shortName>
        <shortName evidence="9">OMPdecase</shortName>
    </alternativeName>
</protein>
<dbReference type="UniPathway" id="UPA00070">
    <property type="reaction ID" value="UER00120"/>
</dbReference>
<dbReference type="InterPro" id="IPR011060">
    <property type="entry name" value="RibuloseP-bd_barrel"/>
</dbReference>
<dbReference type="InterPro" id="IPR014732">
    <property type="entry name" value="OMPdecase"/>
</dbReference>
<dbReference type="OrthoDB" id="9806203at2"/>
<evidence type="ECO:0000256" key="12">
    <source>
        <dbReference type="RuleBase" id="RU000512"/>
    </source>
</evidence>
<comment type="catalytic activity">
    <reaction evidence="7 9 12">
        <text>orotidine 5'-phosphate + H(+) = UMP + CO2</text>
        <dbReference type="Rhea" id="RHEA:11596"/>
        <dbReference type="ChEBI" id="CHEBI:15378"/>
        <dbReference type="ChEBI" id="CHEBI:16526"/>
        <dbReference type="ChEBI" id="CHEBI:57538"/>
        <dbReference type="ChEBI" id="CHEBI:57865"/>
        <dbReference type="EC" id="4.1.1.23"/>
    </reaction>
</comment>
<dbReference type="FunFam" id="3.20.20.70:FF:000015">
    <property type="entry name" value="Orotidine 5'-phosphate decarboxylase"/>
    <property type="match status" value="1"/>
</dbReference>
<reference evidence="14 15" key="1">
    <citation type="journal article" date="2011" name="Stand. Genomic Sci.">
        <title>Complete genome sequence of Allochromatium vinosum DSM 180(T).</title>
        <authorList>
            <person name="Weissgerber T."/>
            <person name="Zigann R."/>
            <person name="Bruce D."/>
            <person name="Chang Y.J."/>
            <person name="Detter J.C."/>
            <person name="Han C."/>
            <person name="Hauser L."/>
            <person name="Jeffries C.D."/>
            <person name="Land M."/>
            <person name="Munk A.C."/>
            <person name="Tapia R."/>
            <person name="Dahl C."/>
        </authorList>
    </citation>
    <scope>NUCLEOTIDE SEQUENCE [LARGE SCALE GENOMIC DNA]</scope>
    <source>
        <strain evidence="15">ATCC 17899 / DSM 180 / NBRC 103801 / NCIMB 10441 / D</strain>
    </source>
</reference>
<comment type="pathway">
    <text evidence="2 9 12">Pyrimidine metabolism; UMP biosynthesis via de novo pathway; UMP from orotate: step 2/2.</text>
</comment>
<dbReference type="InterPro" id="IPR018089">
    <property type="entry name" value="OMPdecase_AS"/>
</dbReference>
<dbReference type="SUPFAM" id="SSF51366">
    <property type="entry name" value="Ribulose-phoshate binding barrel"/>
    <property type="match status" value="1"/>
</dbReference>
<dbReference type="PROSITE" id="PS00156">
    <property type="entry name" value="OMPDECASE"/>
    <property type="match status" value="1"/>
</dbReference>
<dbReference type="EC" id="4.1.1.23" evidence="9"/>
<dbReference type="KEGG" id="alv:Alvin_2289"/>
<feature type="binding site" evidence="9">
    <location>
        <begin position="61"/>
        <end position="70"/>
    </location>
    <ligand>
        <name>substrate</name>
    </ligand>
</feature>
<dbReference type="GO" id="GO:0006207">
    <property type="term" value="P:'de novo' pyrimidine nucleobase biosynthetic process"/>
    <property type="evidence" value="ECO:0007669"/>
    <property type="project" value="InterPro"/>
</dbReference>
<name>D3RMR8_ALLVD</name>
<gene>
    <name evidence="9" type="primary">pyrF</name>
    <name evidence="14" type="ordered locus">Alvin_2289</name>
</gene>
<evidence type="ECO:0000256" key="3">
    <source>
        <dbReference type="ARBA" id="ARBA00011738"/>
    </source>
</evidence>
<feature type="binding site" evidence="9 11">
    <location>
        <position position="181"/>
    </location>
    <ligand>
        <name>substrate</name>
    </ligand>
</feature>
<feature type="binding site" evidence="9 11">
    <location>
        <position position="34"/>
    </location>
    <ligand>
        <name>substrate</name>
    </ligand>
</feature>
<evidence type="ECO:0000256" key="11">
    <source>
        <dbReference type="PIRSR" id="PIRSR614732-2"/>
    </source>
</evidence>
<dbReference type="STRING" id="572477.Alvin_2289"/>
<dbReference type="NCBIfam" id="NF001273">
    <property type="entry name" value="PRK00230.1"/>
    <property type="match status" value="1"/>
</dbReference>
<dbReference type="Gene3D" id="3.20.20.70">
    <property type="entry name" value="Aldolase class I"/>
    <property type="match status" value="1"/>
</dbReference>
<keyword evidence="6 9" id="KW-0456">Lyase</keyword>
<dbReference type="AlphaFoldDB" id="D3RMR8"/>
<evidence type="ECO:0000256" key="9">
    <source>
        <dbReference type="HAMAP-Rule" id="MF_01200"/>
    </source>
</evidence>
<sequence>MTHVKPIIVALDFATEAPALALAEQLDPTRCRLKVGKELFTRLGPAFVERLQRLGFEIFLDLKFHDIPNTVAAACAAAADLGVWMVNVHASGGRAMMEAARERLSRYERPPLLIGVTVLTSLDRADLDAIGCPGEPPERVLALANLAHDAGLDGIVCSPLEAAPVRAALGSNFRLVTPGVRPAGAAHGDQKRVMTPAEALAAGADYLVIGRPITQAADPRSVIDAINQSCMNVAEN</sequence>
<keyword evidence="5 9" id="KW-0665">Pyrimidine biosynthesis</keyword>
<feature type="domain" description="Orotidine 5'-phosphate decarboxylase" evidence="13">
    <location>
        <begin position="6"/>
        <end position="226"/>
    </location>
</feature>
<dbReference type="GO" id="GO:0005829">
    <property type="term" value="C:cytosol"/>
    <property type="evidence" value="ECO:0007669"/>
    <property type="project" value="TreeGrafter"/>
</dbReference>
<feature type="binding site" evidence="9 11">
    <location>
        <position position="210"/>
    </location>
    <ligand>
        <name>substrate</name>
    </ligand>
</feature>
<dbReference type="EMBL" id="CP001896">
    <property type="protein sequence ID" value="ADC63206.1"/>
    <property type="molecule type" value="Genomic_DNA"/>
</dbReference>
<feature type="active site" description="For OMPdecase activity" evidence="10">
    <location>
        <position position="63"/>
    </location>
</feature>
<accession>D3RMR8</accession>
<comment type="function">
    <text evidence="1 9">Catalyzes the decarboxylation of orotidine 5'-monophosphate (OMP) to uridine 5'-monophosphate (UMP).</text>
</comment>
<evidence type="ECO:0000256" key="8">
    <source>
        <dbReference type="ARBA" id="ARBA00061012"/>
    </source>
</evidence>
<dbReference type="PANTHER" id="PTHR32119:SF2">
    <property type="entry name" value="OROTIDINE 5'-PHOSPHATE DECARBOXYLASE"/>
    <property type="match status" value="1"/>
</dbReference>
<dbReference type="InterPro" id="IPR047596">
    <property type="entry name" value="OMPdecase_bac"/>
</dbReference>
<dbReference type="Proteomes" id="UP000001441">
    <property type="component" value="Chromosome"/>
</dbReference>
<evidence type="ECO:0000256" key="1">
    <source>
        <dbReference type="ARBA" id="ARBA00002356"/>
    </source>
</evidence>
<dbReference type="eggNOG" id="COG0284">
    <property type="taxonomic scope" value="Bacteria"/>
</dbReference>
<dbReference type="NCBIfam" id="TIGR01740">
    <property type="entry name" value="pyrF"/>
    <property type="match status" value="1"/>
</dbReference>
<proteinExistence type="inferred from homology"/>
<feature type="active site" description="For OMPdecase activity" evidence="10">
    <location>
        <position position="61"/>
    </location>
</feature>
<dbReference type="PANTHER" id="PTHR32119">
    <property type="entry name" value="OROTIDINE 5'-PHOSPHATE DECARBOXYLASE"/>
    <property type="match status" value="1"/>
</dbReference>